<name>A0A382N2Q4_9ZZZZ</name>
<dbReference type="Gene3D" id="3.40.50.720">
    <property type="entry name" value="NAD(P)-binding Rossmann-like Domain"/>
    <property type="match status" value="1"/>
</dbReference>
<feature type="domain" description="Phosphogluconate dehydrogenase NAD-binding putative C-terminal" evidence="2">
    <location>
        <begin position="186"/>
        <end position="247"/>
    </location>
</feature>
<dbReference type="InterPro" id="IPR036291">
    <property type="entry name" value="NAD(P)-bd_dom_sf"/>
</dbReference>
<dbReference type="Pfam" id="PF03446">
    <property type="entry name" value="NAD_binding_2"/>
    <property type="match status" value="1"/>
</dbReference>
<dbReference type="InterPro" id="IPR013328">
    <property type="entry name" value="6PGD_dom2"/>
</dbReference>
<sequence>MGSNIAKFLIDGGYEIISPLDERSKSTKDRANKMGIKNCHTLENAIDNSQLLISILVPSEALGLSEKLARLDSKTKNSILFADLNAIAPNTTIKMENNLKNTKITFVDGGIIGGPPKDTNFPRVYISGSNSYKLAELNNKGMKIIDMGGNIGDASAIKMAYASITKGYSSLLLGAMFLAIKSNNYDLLIKEIESSQPNVFKDLNNLNSIPSKAHRWIGEMYEISKTYEGYELSGSFHEAAATIYEEVSNSLLGKNRPSNNQINFKGKEFFEKLMR</sequence>
<dbReference type="InterPro" id="IPR006115">
    <property type="entry name" value="6PGDH_NADP-bd"/>
</dbReference>
<gene>
    <name evidence="3" type="ORF">METZ01_LOCUS308307</name>
</gene>
<proteinExistence type="predicted"/>
<organism evidence="3">
    <name type="scientific">marine metagenome</name>
    <dbReference type="NCBI Taxonomy" id="408172"/>
    <lineage>
        <taxon>unclassified sequences</taxon>
        <taxon>metagenomes</taxon>
        <taxon>ecological metagenomes</taxon>
    </lineage>
</organism>
<dbReference type="Pfam" id="PF09130">
    <property type="entry name" value="DUF1932"/>
    <property type="match status" value="1"/>
</dbReference>
<accession>A0A382N2Q4</accession>
<dbReference type="GO" id="GO:0050661">
    <property type="term" value="F:NADP binding"/>
    <property type="evidence" value="ECO:0007669"/>
    <property type="project" value="InterPro"/>
</dbReference>
<feature type="non-terminal residue" evidence="3">
    <location>
        <position position="275"/>
    </location>
</feature>
<dbReference type="SUPFAM" id="SSF48179">
    <property type="entry name" value="6-phosphogluconate dehydrogenase C-terminal domain-like"/>
    <property type="match status" value="1"/>
</dbReference>
<dbReference type="EMBL" id="UINC01097606">
    <property type="protein sequence ID" value="SVC55453.1"/>
    <property type="molecule type" value="Genomic_DNA"/>
</dbReference>
<dbReference type="InterPro" id="IPR015814">
    <property type="entry name" value="Pgluconate_DH_NAD-bd_C"/>
</dbReference>
<feature type="domain" description="6-phosphogluconate dehydrogenase NADP-binding" evidence="1">
    <location>
        <begin position="1"/>
        <end position="129"/>
    </location>
</feature>
<dbReference type="InterPro" id="IPR008927">
    <property type="entry name" value="6-PGluconate_DH-like_C_sf"/>
</dbReference>
<dbReference type="SUPFAM" id="SSF51735">
    <property type="entry name" value="NAD(P)-binding Rossmann-fold domains"/>
    <property type="match status" value="1"/>
</dbReference>
<dbReference type="AlphaFoldDB" id="A0A382N2Q4"/>
<evidence type="ECO:0000259" key="2">
    <source>
        <dbReference type="Pfam" id="PF09130"/>
    </source>
</evidence>
<evidence type="ECO:0008006" key="4">
    <source>
        <dbReference type="Google" id="ProtNLM"/>
    </source>
</evidence>
<evidence type="ECO:0000313" key="3">
    <source>
        <dbReference type="EMBL" id="SVC55453.1"/>
    </source>
</evidence>
<reference evidence="3" key="1">
    <citation type="submission" date="2018-05" db="EMBL/GenBank/DDBJ databases">
        <authorList>
            <person name="Lanie J.A."/>
            <person name="Ng W.-L."/>
            <person name="Kazmierczak K.M."/>
            <person name="Andrzejewski T.M."/>
            <person name="Davidsen T.M."/>
            <person name="Wayne K.J."/>
            <person name="Tettelin H."/>
            <person name="Glass J.I."/>
            <person name="Rusch D."/>
            <person name="Podicherti R."/>
            <person name="Tsui H.-C.T."/>
            <person name="Winkler M.E."/>
        </authorList>
    </citation>
    <scope>NUCLEOTIDE SEQUENCE</scope>
</reference>
<evidence type="ECO:0000259" key="1">
    <source>
        <dbReference type="Pfam" id="PF03446"/>
    </source>
</evidence>
<dbReference type="Gene3D" id="1.10.1040.10">
    <property type="entry name" value="N-(1-d-carboxylethyl)-l-norvaline Dehydrogenase, domain 2"/>
    <property type="match status" value="1"/>
</dbReference>
<protein>
    <recommendedName>
        <fullName evidence="4">Phosphogluconate dehydrogenase NAD-binding putative C-terminal domain-containing protein</fullName>
    </recommendedName>
</protein>